<feature type="compositionally biased region" description="Polar residues" evidence="1">
    <location>
        <begin position="361"/>
        <end position="373"/>
    </location>
</feature>
<feature type="region of interest" description="Disordered" evidence="1">
    <location>
        <begin position="1138"/>
        <end position="1157"/>
    </location>
</feature>
<dbReference type="GeneID" id="39873364"/>
<feature type="compositionally biased region" description="Polar residues" evidence="1">
    <location>
        <begin position="930"/>
        <end position="940"/>
    </location>
</feature>
<feature type="compositionally biased region" description="Polar residues" evidence="1">
    <location>
        <begin position="841"/>
        <end position="851"/>
    </location>
</feature>
<feature type="compositionally biased region" description="Polar residues" evidence="1">
    <location>
        <begin position="1138"/>
        <end position="1149"/>
    </location>
</feature>
<feature type="region of interest" description="Disordered" evidence="1">
    <location>
        <begin position="1267"/>
        <end position="1361"/>
    </location>
</feature>
<feature type="compositionally biased region" description="Basic and acidic residues" evidence="1">
    <location>
        <begin position="1581"/>
        <end position="1599"/>
    </location>
</feature>
<feature type="compositionally biased region" description="Polar residues" evidence="1">
    <location>
        <begin position="1336"/>
        <end position="1348"/>
    </location>
</feature>
<evidence type="ECO:0000313" key="2">
    <source>
        <dbReference type="EMBL" id="GBE59594.1"/>
    </source>
</evidence>
<feature type="region of interest" description="Disordered" evidence="1">
    <location>
        <begin position="185"/>
        <end position="228"/>
    </location>
</feature>
<protein>
    <submittedName>
        <fullName evidence="2">Uncharacterized protein</fullName>
    </submittedName>
</protein>
<feature type="compositionally biased region" description="Low complexity" evidence="1">
    <location>
        <begin position="1291"/>
        <end position="1317"/>
    </location>
</feature>
<name>A0A2H6K9B1_9APIC</name>
<proteinExistence type="predicted"/>
<feature type="compositionally biased region" description="Low complexity" evidence="1">
    <location>
        <begin position="191"/>
        <end position="201"/>
    </location>
</feature>
<feature type="region of interest" description="Disordered" evidence="1">
    <location>
        <begin position="1557"/>
        <end position="1627"/>
    </location>
</feature>
<feature type="region of interest" description="Disordered" evidence="1">
    <location>
        <begin position="1"/>
        <end position="162"/>
    </location>
</feature>
<feature type="compositionally biased region" description="Low complexity" evidence="1">
    <location>
        <begin position="941"/>
        <end position="951"/>
    </location>
</feature>
<feature type="region of interest" description="Disordered" evidence="1">
    <location>
        <begin position="908"/>
        <end position="953"/>
    </location>
</feature>
<organism evidence="2 3">
    <name type="scientific">Babesia ovata</name>
    <dbReference type="NCBI Taxonomy" id="189622"/>
    <lineage>
        <taxon>Eukaryota</taxon>
        <taxon>Sar</taxon>
        <taxon>Alveolata</taxon>
        <taxon>Apicomplexa</taxon>
        <taxon>Aconoidasida</taxon>
        <taxon>Piroplasmida</taxon>
        <taxon>Babesiidae</taxon>
        <taxon>Babesia</taxon>
    </lineage>
</organism>
<feature type="region of interest" description="Disordered" evidence="1">
    <location>
        <begin position="808"/>
        <end position="890"/>
    </location>
</feature>
<keyword evidence="3" id="KW-1185">Reference proteome</keyword>
<feature type="compositionally biased region" description="Low complexity" evidence="1">
    <location>
        <begin position="90"/>
        <end position="104"/>
    </location>
</feature>
<sequence>MLDSESVLELRRPSVSDGSESPGGLPGLSRPSSAAKLETASLDACRVSSPHSTHASPPSELSNREPKMCAYALSDSPDKARTAKSQRTHSAGFSANEESSAASSIGRSMSDGELVSTETAEDETNGEKVKIDPAQMPGAPRRGVADVRSGPAASTLPGLLPARYGMSKMSTTACSLTPEEALKMLSECDRSAAPSAASDSRGAGHGDSNHAHTTGATQNRPKEVKRASHSVKGKFDDDLLNFLRSPTIQSLQVSRAYSVDDVTGLNPRVNRSRVGSIAASSSGVETLISDHEVPLNHSPHIPSQSQSSLLAADATSAAKRVKPFRHVIKQPDYASHFAEDHDVFTQLRKVFTDAKSPDSDFPSSSAERATGGSSDDLHAVSPLMEWFPEEPSPPITPSDPTACNDDNISLFKDCAGVTEYDEFSDPFFVTDIPDGRNDINNRIRLLRRVHESLYTTSEMASLGTIEKFMLELMQPDSDFGKLTAYGRLLAFINLSALRRYMSQLSALYRHPEMAVIRQVMRYNDEGAIKKVINISESVASGQMNDKAGLAAIAELMAHLDRSKFSGSDWDPSYGKAFNYSSNFTSGKGGSGTSSSSINMQTSRQLLAVLDDLSGLYLPGGEPHFPRYVCGGVDRRCVDVSDTLSIPFDKGDRRSLHVQFERLNRSYTGYWPGTTFIPQTITEGMRIQVLPTKQQAVMHWILGRVTSISSGVLMVAIDSTSAKEAGRGSSTDRMYMMRNFVPPNVPTSRLEKAQWRLLPREFDPERDIYVGSCLSVFDPILGGYTDRVIVNVLFGDSYERGIAPVKSPNDDTLFGKSTCPLQPSSQSNAAHAHSTAEGSAPATLTKQASSEISLAEEGATVVPEGAPVDGTVNPTTVQDDNTSRVNTASLPDDARENMLAKVHVDYASGTGEEHNRELNVGQRQNEDKIESSSATTSDATMNVSESTSSENTSKPEVCTAVTSASVGSNPTCHCNGHTLRVFEGRGATDPARRPKRVVLSSLYDRRDIVVGVEGLRAYKLNYDLQSHFDSQPDHAPTSTNAHAAGAPFGQFQHCVWVVPRTLPFSEVPHDVLSVGKTGSQWFFEPQRCLVMLPYSRSIDVLQEAPRVVSFLHPELNYMALCAGIWSVRGAGRTLGEVTHTQAESGNTTEAPTGRAEPISLTRSQKAATRELTVNDIVNEACSGVVRCHLSLVRRLFGCTTVISLWIALEGMDLDNVSKDNLTLSIIIPPKPTCSSCGGAVYARDDIMKILPENPPLLLTQLNSNNAASDVGAETTGATVASPDRATEETVKASGASMGEGSATSSAATNTNAASNKGSGTTTPNSLRSVEELPSVPATETQPGPTSGTPTRVAGRPVITGPAARPDAALNMREMPIFNDLETTEEVIRRFQSLASGRWRLTRECLASYTVDDDVLPAPVRNQQHAFTNPASRLYGGKSEFINKLALFLSSARRARETKIDNELYRGAYSAAREHFNPRSVESVLLRGWGAFILGQSANLAANKAQSAARGSATPGGPKNVNAARAAGAPGQHHPRMVPNMADPRVVAAMGKLDPMLLNAMPPADRADGGIPGASNAAQRRKPREEKRTRPPRGESPHEDAAPAPVSQDAADRNKKPRRTNKLSRMADNEYCEFTDKEIRYKLVSVVKWDEDLEPSALVSGAQ</sequence>
<dbReference type="Proteomes" id="UP000236319">
    <property type="component" value="Unassembled WGS sequence"/>
</dbReference>
<feature type="compositionally biased region" description="Polar residues" evidence="1">
    <location>
        <begin position="871"/>
        <end position="888"/>
    </location>
</feature>
<reference evidence="2 3" key="1">
    <citation type="journal article" date="2017" name="BMC Genomics">
        <title>Whole-genome assembly of Babesia ovata and comparative genomics between closely related pathogens.</title>
        <authorList>
            <person name="Yamagishi J."/>
            <person name="Asada M."/>
            <person name="Hakimi H."/>
            <person name="Tanaka T.Q."/>
            <person name="Sugimoto C."/>
            <person name="Kawazu S."/>
        </authorList>
    </citation>
    <scope>NUCLEOTIDE SEQUENCE [LARGE SCALE GENOMIC DNA]</scope>
    <source>
        <strain evidence="2 3">Miyake</strain>
    </source>
</reference>
<comment type="caution">
    <text evidence="2">The sequence shown here is derived from an EMBL/GenBank/DDBJ whole genome shotgun (WGS) entry which is preliminary data.</text>
</comment>
<feature type="region of interest" description="Disordered" evidence="1">
    <location>
        <begin position="354"/>
        <end position="375"/>
    </location>
</feature>
<dbReference type="EMBL" id="BDSA01000001">
    <property type="protein sequence ID" value="GBE59594.1"/>
    <property type="molecule type" value="Genomic_DNA"/>
</dbReference>
<feature type="compositionally biased region" description="Polar residues" evidence="1">
    <location>
        <begin position="818"/>
        <end position="828"/>
    </location>
</feature>
<accession>A0A2H6K9B1</accession>
<feature type="region of interest" description="Disordered" evidence="1">
    <location>
        <begin position="1507"/>
        <end position="1535"/>
    </location>
</feature>
<evidence type="ECO:0000256" key="1">
    <source>
        <dbReference type="SAM" id="MobiDB-lite"/>
    </source>
</evidence>
<gene>
    <name evidence="2" type="ORF">BOVATA_010870</name>
</gene>
<dbReference type="RefSeq" id="XP_028865837.1">
    <property type="nucleotide sequence ID" value="XM_029010004.1"/>
</dbReference>
<feature type="compositionally biased region" description="Low complexity" evidence="1">
    <location>
        <begin position="48"/>
        <end position="59"/>
    </location>
</feature>
<dbReference type="OrthoDB" id="361597at2759"/>
<evidence type="ECO:0000313" key="3">
    <source>
        <dbReference type="Proteomes" id="UP000236319"/>
    </source>
</evidence>
<dbReference type="VEuPathDB" id="PiroplasmaDB:BOVATA_010870"/>
<feature type="compositionally biased region" description="Low complexity" evidence="1">
    <location>
        <begin position="16"/>
        <end position="33"/>
    </location>
</feature>